<protein>
    <submittedName>
        <fullName evidence="5">Uncharacterized protein</fullName>
    </submittedName>
</protein>
<dbReference type="Pfam" id="PF06602">
    <property type="entry name" value="Myotub-related"/>
    <property type="match status" value="1"/>
</dbReference>
<dbReference type="PROSITE" id="PS51339">
    <property type="entry name" value="PPASE_MYOTUBULARIN"/>
    <property type="match status" value="1"/>
</dbReference>
<keyword evidence="6" id="KW-1185">Reference proteome</keyword>
<dbReference type="EMBL" id="KE346366">
    <property type="protein sequence ID" value="KJE94263.1"/>
    <property type="molecule type" value="Genomic_DNA"/>
</dbReference>
<dbReference type="InterPro" id="IPR030564">
    <property type="entry name" value="Myotubularin"/>
</dbReference>
<dbReference type="Pfam" id="PF00169">
    <property type="entry name" value="PH"/>
    <property type="match status" value="1"/>
</dbReference>
<dbReference type="SUPFAM" id="SSF52799">
    <property type="entry name" value="(Phosphotyrosine protein) phosphatases II"/>
    <property type="match status" value="1"/>
</dbReference>
<sequence length="1179" mass="125565">MSAGRPQPHPGSRRPATTAAAAGGGSAAANPLGILADLLDLRPPHSKPSSSSLSTSSSLLSSPPLPLASRLPAVVAGGHDATGLPASAAAAALTTLFPAFFDPASTPLASNNGSAAGIPGAEQPPLLPGEQLVMTLRQVYCVVPIALALVAKGTLTLTDHRLIFHGRTVSSNPNRRFEYEYYSATSPFEEDSADDDLPSSSVGRMPKAINGGASVVSPGPVARQQSTSPVNQPPPGVTRSASPNAIRASPPAAAVVARPSPPPRPLRPAAPTSLPVVSTRAPGLQGVPPRVLPSTPPRSPNAAATVPPRLSPRPTPTASSSAAAFPAARTSIPMQQAEQPEEDSRSDNDADQQALLSRLKTLRGEPEPDATSRSSFAFDDGPDDIGVNDGLDSDVGSIDSSFSGLSISSSASNGSTSVANLSLEPFYIAMPVTSIGDVNRKPASHVKSHDLWVSEGVQIACRNFGVLRICVSATSTAVGDFTQLITNLVRVSRPVVPRKCFAYAYRAGLAQALMRALSQTESSPVTLSHAQQLVSVFFAPSGPNFVDIGTEIALSLHRSDNAWRIVHSPAFANCVSYPAFHGVPLACTDAQIGQVAAFHKEGRFPIVAWTHPTSGSTLLRAASPKHRRGTPSQRSEPDEKYLQAICLTSPCTGDAKLVVFSDLPTATVSATVQSSYSAAQGGMTAVQGELYYYPHCQFELSEAYLSDPKALRSSYIKLQAMLYSVVSEAKFQSLLEESRWLEFVSHSLSVASKIAQLQSEPMAPHVLVAYERGWDKTLVVCALVQLLQEPAFRTLHGFQKLIQKEFIVHGHRFPHRTLLMGLEPRTHEDSPVFLLFLDAVWQLLVQFPTAFEFNEALLIFLADAAYSSRFGSFLFAMERDRAKSSVEDETISVWAYLNVLVASGESRFFNGRFAKTVSATMFLEPDAGISALQLWTNLFVRWGTDLRHAQSACTVVGMLPHASAAVMTAVVAPTPQQGRKEMSSAEFAKLQAAMGFTNPTWSASVRRTYNSGAGPLACVGLSEAPTADKSFTPPGEPDSGPGMRAVSATVNLAASFVSANTNVPTGMTVTESMAKGFLFKVGGVRKNWKRRWFVLDTSRRCLSYFEDEKERIPKGLIALSEILRVYTNGSAAAVPAGGNANTALEFSIVTARRIYVMRAANEKVLRAWVLVVNASCLRS</sequence>
<feature type="region of interest" description="Disordered" evidence="2">
    <location>
        <begin position="332"/>
        <end position="351"/>
    </location>
</feature>
<dbReference type="InParanoid" id="A0A0D2WS90"/>
<feature type="region of interest" description="Disordered" evidence="2">
    <location>
        <begin position="359"/>
        <end position="392"/>
    </location>
</feature>
<dbReference type="PROSITE" id="PS50003">
    <property type="entry name" value="PH_DOMAIN"/>
    <property type="match status" value="1"/>
</dbReference>
<dbReference type="OrthoDB" id="5968702at2759"/>
<evidence type="ECO:0000259" key="3">
    <source>
        <dbReference type="PROSITE" id="PS50003"/>
    </source>
</evidence>
<feature type="compositionally biased region" description="Low complexity" evidence="2">
    <location>
        <begin position="47"/>
        <end position="63"/>
    </location>
</feature>
<dbReference type="InterPro" id="IPR001849">
    <property type="entry name" value="PH_domain"/>
</dbReference>
<feature type="region of interest" description="Disordered" evidence="2">
    <location>
        <begin position="188"/>
        <end position="327"/>
    </location>
</feature>
<dbReference type="RefSeq" id="XP_004347683.2">
    <property type="nucleotide sequence ID" value="XM_004347633.2"/>
</dbReference>
<evidence type="ECO:0000256" key="2">
    <source>
        <dbReference type="SAM" id="MobiDB-lite"/>
    </source>
</evidence>
<feature type="compositionally biased region" description="Low complexity" evidence="2">
    <location>
        <begin position="239"/>
        <end position="258"/>
    </location>
</feature>
<dbReference type="PANTHER" id="PTHR10807:SF128">
    <property type="entry name" value="PHOSPHATIDYLINOSITOL-3,5-BISPHOSPHATE 3-PHOSPHATASE"/>
    <property type="match status" value="1"/>
</dbReference>
<accession>A0A0D2WS90</accession>
<dbReference type="GO" id="GO:0004438">
    <property type="term" value="F:phosphatidylinositol-3-phosphate phosphatase activity"/>
    <property type="evidence" value="ECO:0007669"/>
    <property type="project" value="TreeGrafter"/>
</dbReference>
<dbReference type="GO" id="GO:0016020">
    <property type="term" value="C:membrane"/>
    <property type="evidence" value="ECO:0007669"/>
    <property type="project" value="TreeGrafter"/>
</dbReference>
<evidence type="ECO:0000256" key="1">
    <source>
        <dbReference type="ARBA" id="ARBA00007471"/>
    </source>
</evidence>
<name>A0A0D2WS90_CAPO3</name>
<dbReference type="InterPro" id="IPR011993">
    <property type="entry name" value="PH-like_dom_sf"/>
</dbReference>
<gene>
    <name evidence="5" type="ORF">CAOG_004932</name>
</gene>
<feature type="compositionally biased region" description="Acidic residues" evidence="2">
    <location>
        <begin position="188"/>
        <end position="197"/>
    </location>
</feature>
<dbReference type="GO" id="GO:0046856">
    <property type="term" value="P:phosphatidylinositol dephosphorylation"/>
    <property type="evidence" value="ECO:0007669"/>
    <property type="project" value="TreeGrafter"/>
</dbReference>
<dbReference type="eggNOG" id="KOG4471">
    <property type="taxonomic scope" value="Eukaryota"/>
</dbReference>
<dbReference type="SUPFAM" id="SSF50729">
    <property type="entry name" value="PH domain-like"/>
    <property type="match status" value="1"/>
</dbReference>
<evidence type="ECO:0000313" key="6">
    <source>
        <dbReference type="Proteomes" id="UP000008743"/>
    </source>
</evidence>
<feature type="compositionally biased region" description="Pro residues" evidence="2">
    <location>
        <begin position="259"/>
        <end position="268"/>
    </location>
</feature>
<proteinExistence type="inferred from homology"/>
<dbReference type="STRING" id="595528.A0A0D2WS90"/>
<dbReference type="PANTHER" id="PTHR10807">
    <property type="entry name" value="MYOTUBULARIN-RELATED"/>
    <property type="match status" value="1"/>
</dbReference>
<dbReference type="Proteomes" id="UP000008743">
    <property type="component" value="Unassembled WGS sequence"/>
</dbReference>
<feature type="compositionally biased region" description="Pro residues" evidence="2">
    <location>
        <begin position="290"/>
        <end position="299"/>
    </location>
</feature>
<evidence type="ECO:0000259" key="4">
    <source>
        <dbReference type="PROSITE" id="PS51339"/>
    </source>
</evidence>
<comment type="similarity">
    <text evidence="1">Belongs to the protein-tyrosine phosphatase family. Non-receptor class myotubularin subfamily.</text>
</comment>
<reference evidence="6" key="1">
    <citation type="submission" date="2011-02" db="EMBL/GenBank/DDBJ databases">
        <title>The Genome Sequence of Capsaspora owczarzaki ATCC 30864.</title>
        <authorList>
            <person name="Russ C."/>
            <person name="Cuomo C."/>
            <person name="Burger G."/>
            <person name="Gray M.W."/>
            <person name="Holland P.W.H."/>
            <person name="King N."/>
            <person name="Lang F.B.F."/>
            <person name="Roger A.J."/>
            <person name="Ruiz-Trillo I."/>
            <person name="Young S.K."/>
            <person name="Zeng Q."/>
            <person name="Gargeya S."/>
            <person name="Alvarado L."/>
            <person name="Berlin A."/>
            <person name="Chapman S.B."/>
            <person name="Chen Z."/>
            <person name="Freedman E."/>
            <person name="Gellesch M."/>
            <person name="Goldberg J."/>
            <person name="Griggs A."/>
            <person name="Gujja S."/>
            <person name="Heilman E."/>
            <person name="Heiman D."/>
            <person name="Howarth C."/>
            <person name="Mehta T."/>
            <person name="Neiman D."/>
            <person name="Pearson M."/>
            <person name="Roberts A."/>
            <person name="Saif S."/>
            <person name="Shea T."/>
            <person name="Shenoy N."/>
            <person name="Sisk P."/>
            <person name="Stolte C."/>
            <person name="Sykes S."/>
            <person name="White J."/>
            <person name="Yandava C."/>
            <person name="Haas B."/>
            <person name="Nusbaum C."/>
            <person name="Birren B."/>
        </authorList>
    </citation>
    <scope>NUCLEOTIDE SEQUENCE</scope>
    <source>
        <strain evidence="6">ATCC 30864</strain>
    </source>
</reference>
<dbReference type="AlphaFoldDB" id="A0A0D2WS90"/>
<feature type="region of interest" description="Disordered" evidence="2">
    <location>
        <begin position="39"/>
        <end position="63"/>
    </location>
</feature>
<dbReference type="Gene3D" id="2.30.29.30">
    <property type="entry name" value="Pleckstrin-homology domain (PH domain)/Phosphotyrosine-binding domain (PTB)"/>
    <property type="match status" value="1"/>
</dbReference>
<dbReference type="InterPro" id="IPR029021">
    <property type="entry name" value="Prot-tyrosine_phosphatase-like"/>
</dbReference>
<feature type="domain" description="Myotubularin phosphatase" evidence="4">
    <location>
        <begin position="542"/>
        <end position="939"/>
    </location>
</feature>
<feature type="region of interest" description="Disordered" evidence="2">
    <location>
        <begin position="1"/>
        <end position="25"/>
    </location>
</feature>
<dbReference type="SMART" id="SM00233">
    <property type="entry name" value="PH"/>
    <property type="match status" value="1"/>
</dbReference>
<feature type="domain" description="PH" evidence="3">
    <location>
        <begin position="1071"/>
        <end position="1177"/>
    </location>
</feature>
<evidence type="ECO:0000313" key="5">
    <source>
        <dbReference type="EMBL" id="KJE94263.1"/>
    </source>
</evidence>
<dbReference type="InterPro" id="IPR010569">
    <property type="entry name" value="Myotubularin-like_Pase_dom"/>
</dbReference>
<dbReference type="GO" id="GO:0005737">
    <property type="term" value="C:cytoplasm"/>
    <property type="evidence" value="ECO:0007669"/>
    <property type="project" value="TreeGrafter"/>
</dbReference>
<organism evidence="5 6">
    <name type="scientific">Capsaspora owczarzaki (strain ATCC 30864)</name>
    <dbReference type="NCBI Taxonomy" id="595528"/>
    <lineage>
        <taxon>Eukaryota</taxon>
        <taxon>Filasterea</taxon>
        <taxon>Capsaspora</taxon>
    </lineage>
</organism>
<feature type="compositionally biased region" description="Low complexity" evidence="2">
    <location>
        <begin position="316"/>
        <end position="327"/>
    </location>
</feature>
<dbReference type="PhylomeDB" id="A0A0D2WS90"/>